<dbReference type="AlphaFoldDB" id="A0ABD1Y4A1"/>
<comment type="caution">
    <text evidence="1">The sequence shown here is derived from an EMBL/GenBank/DDBJ whole genome shotgun (WGS) entry which is preliminary data.</text>
</comment>
<keyword evidence="2" id="KW-1185">Reference proteome</keyword>
<name>A0ABD1Y4A1_9MARC</name>
<gene>
    <name evidence="1" type="ORF">R1flu_001789</name>
</gene>
<reference evidence="1 2" key="1">
    <citation type="submission" date="2024-09" db="EMBL/GenBank/DDBJ databases">
        <title>Chromosome-scale assembly of Riccia fluitans.</title>
        <authorList>
            <person name="Paukszto L."/>
            <person name="Sawicki J."/>
            <person name="Karawczyk K."/>
            <person name="Piernik-Szablinska J."/>
            <person name="Szczecinska M."/>
            <person name="Mazdziarz M."/>
        </authorList>
    </citation>
    <scope>NUCLEOTIDE SEQUENCE [LARGE SCALE GENOMIC DNA]</scope>
    <source>
        <strain evidence="1">Rf_01</strain>
        <tissue evidence="1">Aerial parts of the thallus</tissue>
    </source>
</reference>
<evidence type="ECO:0000313" key="2">
    <source>
        <dbReference type="Proteomes" id="UP001605036"/>
    </source>
</evidence>
<evidence type="ECO:0000313" key="1">
    <source>
        <dbReference type="EMBL" id="KAL2621584.1"/>
    </source>
</evidence>
<proteinExistence type="predicted"/>
<dbReference type="EMBL" id="JBHFFA010000006">
    <property type="protein sequence ID" value="KAL2621584.1"/>
    <property type="molecule type" value="Genomic_DNA"/>
</dbReference>
<organism evidence="1 2">
    <name type="scientific">Riccia fluitans</name>
    <dbReference type="NCBI Taxonomy" id="41844"/>
    <lineage>
        <taxon>Eukaryota</taxon>
        <taxon>Viridiplantae</taxon>
        <taxon>Streptophyta</taxon>
        <taxon>Embryophyta</taxon>
        <taxon>Marchantiophyta</taxon>
        <taxon>Marchantiopsida</taxon>
        <taxon>Marchantiidae</taxon>
        <taxon>Marchantiales</taxon>
        <taxon>Ricciaceae</taxon>
        <taxon>Riccia</taxon>
    </lineage>
</organism>
<dbReference type="Proteomes" id="UP001605036">
    <property type="component" value="Unassembled WGS sequence"/>
</dbReference>
<accession>A0ABD1Y4A1</accession>
<protein>
    <submittedName>
        <fullName evidence="1">Uncharacterized protein</fullName>
    </submittedName>
</protein>
<sequence>MLNSQNAPAFIGLSSLWHSISTRGEFRDGFHSGPTMAAGLFHDSGGEEKLGFPSLILERIPLAIRGIVLLRLQGY</sequence>